<evidence type="ECO:0000256" key="2">
    <source>
        <dbReference type="ARBA" id="ARBA00022679"/>
    </source>
</evidence>
<comment type="similarity">
    <text evidence="1">Belongs to the sulfotransferase 1 family.</text>
</comment>
<dbReference type="PANTHER" id="PTHR11783">
    <property type="entry name" value="SULFOTRANSFERASE SULT"/>
    <property type="match status" value="1"/>
</dbReference>
<reference evidence="4 5" key="1">
    <citation type="journal article" date="2021" name="bioRxiv">
        <title>The Gossypium anomalum genome as a resource for cotton improvement and evolutionary analysis of hybrid incompatibility.</title>
        <authorList>
            <person name="Grover C.E."/>
            <person name="Yuan D."/>
            <person name="Arick M.A."/>
            <person name="Miller E.R."/>
            <person name="Hu G."/>
            <person name="Peterson D.G."/>
            <person name="Wendel J.F."/>
            <person name="Udall J.A."/>
        </authorList>
    </citation>
    <scope>NUCLEOTIDE SEQUENCE [LARGE SCALE GENOMIC DNA]</scope>
    <source>
        <strain evidence="4">JFW-Udall</strain>
        <tissue evidence="4">Leaf</tissue>
    </source>
</reference>
<proteinExistence type="inferred from homology"/>
<name>A0A8J6CZ33_9ROSI</name>
<dbReference type="Gene3D" id="3.40.50.300">
    <property type="entry name" value="P-loop containing nucleotide triphosphate hydrolases"/>
    <property type="match status" value="2"/>
</dbReference>
<evidence type="ECO:0000313" key="5">
    <source>
        <dbReference type="Proteomes" id="UP000701853"/>
    </source>
</evidence>
<feature type="domain" description="Sulfotransferase" evidence="3">
    <location>
        <begin position="64"/>
        <end position="322"/>
    </location>
</feature>
<gene>
    <name evidence="4" type="ORF">CXB51_010350</name>
</gene>
<dbReference type="GO" id="GO:0008146">
    <property type="term" value="F:sulfotransferase activity"/>
    <property type="evidence" value="ECO:0007669"/>
    <property type="project" value="InterPro"/>
</dbReference>
<protein>
    <recommendedName>
        <fullName evidence="3">Sulfotransferase domain-containing protein</fullName>
    </recommendedName>
</protein>
<evidence type="ECO:0000313" key="4">
    <source>
        <dbReference type="EMBL" id="KAG8492697.1"/>
    </source>
</evidence>
<evidence type="ECO:0000256" key="1">
    <source>
        <dbReference type="ARBA" id="ARBA00005771"/>
    </source>
</evidence>
<keyword evidence="5" id="KW-1185">Reference proteome</keyword>
<dbReference type="EMBL" id="JAHUZN010000005">
    <property type="protein sequence ID" value="KAG8492697.1"/>
    <property type="molecule type" value="Genomic_DNA"/>
</dbReference>
<feature type="domain" description="Sulfotransferase" evidence="3">
    <location>
        <begin position="415"/>
        <end position="675"/>
    </location>
</feature>
<dbReference type="Pfam" id="PF00685">
    <property type="entry name" value="Sulfotransfer_1"/>
    <property type="match status" value="2"/>
</dbReference>
<accession>A0A8J6CZ33</accession>
<dbReference type="OrthoDB" id="931229at2759"/>
<dbReference type="Proteomes" id="UP000701853">
    <property type="component" value="Chromosome 5"/>
</dbReference>
<comment type="caution">
    <text evidence="4">The sequence shown here is derived from an EMBL/GenBank/DDBJ whole genome shotgun (WGS) entry which is preliminary data.</text>
</comment>
<keyword evidence="2" id="KW-0808">Transferase</keyword>
<dbReference type="InterPro" id="IPR000863">
    <property type="entry name" value="Sulfotransferase_dom"/>
</dbReference>
<organism evidence="4 5">
    <name type="scientific">Gossypium anomalum</name>
    <dbReference type="NCBI Taxonomy" id="47600"/>
    <lineage>
        <taxon>Eukaryota</taxon>
        <taxon>Viridiplantae</taxon>
        <taxon>Streptophyta</taxon>
        <taxon>Embryophyta</taxon>
        <taxon>Tracheophyta</taxon>
        <taxon>Spermatophyta</taxon>
        <taxon>Magnoliopsida</taxon>
        <taxon>eudicotyledons</taxon>
        <taxon>Gunneridae</taxon>
        <taxon>Pentapetalae</taxon>
        <taxon>rosids</taxon>
        <taxon>malvids</taxon>
        <taxon>Malvales</taxon>
        <taxon>Malvaceae</taxon>
        <taxon>Malvoideae</taxon>
        <taxon>Gossypium</taxon>
    </lineage>
</organism>
<dbReference type="InterPro" id="IPR027417">
    <property type="entry name" value="P-loop_NTPase"/>
</dbReference>
<sequence>MESHIEKQNEDALQKSFKEMISTLPKGNCWGYFEDLCQYQGFWFFSTFLQGALSAQQQFQAQPIDIILCSSPRTGTAWLKSLTFATITRNLYDDSTSPLLSKMPHDVVPFMEFDHAQFSTNRHLGIPLLATHLPYSFLPRSIIDSGCKLIYICRDPKDTFVSLFHFAARHSKSQNAQPIQLDEAFELFYEGVSPYGPYWDHVLGYWKASLEHPDKLMFLKYEELVEDTVLYLKKTAEFVGYPFSSEEQQQGVPENIVQMCSFENLSGLEVNKTGKHRAGQGNLGTKNNIFFRKGKVGDWKNYLTTEMAQSLDQRTMQKLSGLGGGGKLGDTIVCTKIKKKSGSLLTKPSLYNIVFTLISLSLMESHIEKQNRDVLQKSFKEMISTLPKENCWGCPEDLYQYQGAFSAQQQFQAQPTDIILCSSPRTGAAWLKSLTFATITRTSYNDSTTPLLSKMPHDVVPFMEFDHAQFSTNRHLGIPLLATHLPYSFLPRSIIDSGCKLIYICRDPKDTFVSLFHFLAGCCKSQNTQPIQLDKAFELFYEGVSWYGPYWDHVLGYWKASLEHPDKLIFLKYEELVEDTVLYLKKIAEFMGYPFSSEEQQQGVPENIVQRCSFENLNGLEVNKTGKHREGQGNLGTKNNIFFRKGKVGDWKNYLTTEMARRLDQRTLQKLSGSGLSF</sequence>
<dbReference type="SUPFAM" id="SSF52540">
    <property type="entry name" value="P-loop containing nucleoside triphosphate hydrolases"/>
    <property type="match status" value="2"/>
</dbReference>
<dbReference type="AlphaFoldDB" id="A0A8J6CZ33"/>
<evidence type="ECO:0000259" key="3">
    <source>
        <dbReference type="Pfam" id="PF00685"/>
    </source>
</evidence>